<gene>
    <name evidence="3" type="ORF">J2851_002480</name>
</gene>
<comment type="caution">
    <text evidence="3">The sequence shown here is derived from an EMBL/GenBank/DDBJ whole genome shotgun (WGS) entry which is preliminary data.</text>
</comment>
<dbReference type="EMBL" id="JAGINP010000007">
    <property type="protein sequence ID" value="MBP2292702.1"/>
    <property type="molecule type" value="Genomic_DNA"/>
</dbReference>
<protein>
    <recommendedName>
        <fullName evidence="5">LTXXQ motif family protein</fullName>
    </recommendedName>
</protein>
<dbReference type="Proteomes" id="UP000781958">
    <property type="component" value="Unassembled WGS sequence"/>
</dbReference>
<evidence type="ECO:0000313" key="4">
    <source>
        <dbReference type="Proteomes" id="UP000781958"/>
    </source>
</evidence>
<feature type="signal peptide" evidence="2">
    <location>
        <begin position="1"/>
        <end position="23"/>
    </location>
</feature>
<feature type="chain" id="PRO_5046307308" description="LTXXQ motif family protein" evidence="2">
    <location>
        <begin position="24"/>
        <end position="268"/>
    </location>
</feature>
<keyword evidence="2" id="KW-0732">Signal</keyword>
<evidence type="ECO:0000313" key="3">
    <source>
        <dbReference type="EMBL" id="MBP2292702.1"/>
    </source>
</evidence>
<dbReference type="InterPro" id="IPR012899">
    <property type="entry name" value="LTXXQ"/>
</dbReference>
<feature type="compositionally biased region" description="Gly residues" evidence="1">
    <location>
        <begin position="84"/>
        <end position="96"/>
    </location>
</feature>
<name>A0ABS4SL80_9PROT</name>
<proteinExistence type="predicted"/>
<evidence type="ECO:0008006" key="5">
    <source>
        <dbReference type="Google" id="ProtNLM"/>
    </source>
</evidence>
<keyword evidence="4" id="KW-1185">Reference proteome</keyword>
<accession>A0ABS4SL80</accession>
<feature type="compositionally biased region" description="Low complexity" evidence="1">
    <location>
        <begin position="48"/>
        <end position="58"/>
    </location>
</feature>
<feature type="compositionally biased region" description="Low complexity" evidence="1">
    <location>
        <begin position="97"/>
        <end position="106"/>
    </location>
</feature>
<organism evidence="3 4">
    <name type="scientific">Azospirillum rugosum</name>
    <dbReference type="NCBI Taxonomy" id="416170"/>
    <lineage>
        <taxon>Bacteria</taxon>
        <taxon>Pseudomonadati</taxon>
        <taxon>Pseudomonadota</taxon>
        <taxon>Alphaproteobacteria</taxon>
        <taxon>Rhodospirillales</taxon>
        <taxon>Azospirillaceae</taxon>
        <taxon>Azospirillum</taxon>
    </lineage>
</organism>
<evidence type="ECO:0000256" key="1">
    <source>
        <dbReference type="SAM" id="MobiDB-lite"/>
    </source>
</evidence>
<feature type="region of interest" description="Disordered" evidence="1">
    <location>
        <begin position="27"/>
        <end position="106"/>
    </location>
</feature>
<evidence type="ECO:0000256" key="2">
    <source>
        <dbReference type="SAM" id="SignalP"/>
    </source>
</evidence>
<reference evidence="3 4" key="1">
    <citation type="submission" date="2021-03" db="EMBL/GenBank/DDBJ databases">
        <title>Genomic Encyclopedia of Type Strains, Phase III (KMG-III): the genomes of soil and plant-associated and newly described type strains.</title>
        <authorList>
            <person name="Whitman W."/>
        </authorList>
    </citation>
    <scope>NUCLEOTIDE SEQUENCE [LARGE SCALE GENOMIC DNA]</scope>
    <source>
        <strain evidence="3 4">IMMIB AFH-6</strain>
    </source>
</reference>
<feature type="compositionally biased region" description="Pro residues" evidence="1">
    <location>
        <begin position="59"/>
        <end position="74"/>
    </location>
</feature>
<dbReference type="Pfam" id="PF07813">
    <property type="entry name" value="LTXXQ"/>
    <property type="match status" value="1"/>
</dbReference>
<dbReference type="RefSeq" id="WP_209766559.1">
    <property type="nucleotide sequence ID" value="NZ_JAGINP010000007.1"/>
</dbReference>
<sequence length="268" mass="27764">MSSLTRKMLPAFALAAMISVAQAQTAPQTAPQTAASPDQGQDHQAHHPGGATTTQAQPAPAPTPAQPPQGPQPGMPGNAPMMGHGMGHGMGGGMMGQPGTQAQGGQPGMMMNMDQMRSMMGGMMGQQSGQSGMMGPAMTGTMMPMMRPMMGQPGGMGAMGLPFEHVEGRIAFLKAELGITDAQAQPWNAFADALRANAKAHQAQHERMVKGGMPSSWPDRLALQQTALSAHLDALKALDAAAKPLYAVLTDDQKKAADRLLSGPMGMM</sequence>